<dbReference type="GO" id="GO:0005874">
    <property type="term" value="C:microtubule"/>
    <property type="evidence" value="ECO:0007669"/>
    <property type="project" value="UniProtKB-KW"/>
</dbReference>
<proteinExistence type="inferred from homology"/>
<dbReference type="InterPro" id="IPR027329">
    <property type="entry name" value="TPX2_C"/>
</dbReference>
<keyword evidence="4" id="KW-0493">Microtubule</keyword>
<accession>A0A833U0T4</accession>
<evidence type="ECO:0000256" key="3">
    <source>
        <dbReference type="ARBA" id="ARBA00022490"/>
    </source>
</evidence>
<comment type="subcellular location">
    <subcellularLocation>
        <location evidence="1">Cytoplasm</location>
        <location evidence="1">Cytoskeleton</location>
    </subcellularLocation>
</comment>
<evidence type="ECO:0000256" key="2">
    <source>
        <dbReference type="ARBA" id="ARBA00005885"/>
    </source>
</evidence>
<evidence type="ECO:0000256" key="5">
    <source>
        <dbReference type="ARBA" id="ARBA00023212"/>
    </source>
</evidence>
<organism evidence="9 10">
    <name type="scientific">Juglans regia</name>
    <name type="common">English walnut</name>
    <dbReference type="NCBI Taxonomy" id="51240"/>
    <lineage>
        <taxon>Eukaryota</taxon>
        <taxon>Viridiplantae</taxon>
        <taxon>Streptophyta</taxon>
        <taxon>Embryophyta</taxon>
        <taxon>Tracheophyta</taxon>
        <taxon>Spermatophyta</taxon>
        <taxon>Magnoliopsida</taxon>
        <taxon>eudicotyledons</taxon>
        <taxon>Gunneridae</taxon>
        <taxon>Pentapetalae</taxon>
        <taxon>rosids</taxon>
        <taxon>fabids</taxon>
        <taxon>Fagales</taxon>
        <taxon>Juglandaceae</taxon>
        <taxon>Juglans</taxon>
    </lineage>
</organism>
<evidence type="ECO:0000256" key="4">
    <source>
        <dbReference type="ARBA" id="ARBA00022701"/>
    </source>
</evidence>
<feature type="compositionally biased region" description="Polar residues" evidence="7">
    <location>
        <begin position="304"/>
        <end position="316"/>
    </location>
</feature>
<evidence type="ECO:0000256" key="1">
    <source>
        <dbReference type="ARBA" id="ARBA00004245"/>
    </source>
</evidence>
<evidence type="ECO:0000259" key="8">
    <source>
        <dbReference type="Pfam" id="PF06886"/>
    </source>
</evidence>
<comment type="caution">
    <text evidence="9">The sequence shown here is derived from an EMBL/GenBank/DDBJ whole genome shotgun (WGS) entry which is preliminary data.</text>
</comment>
<keyword evidence="3" id="KW-0963">Cytoplasm</keyword>
<keyword evidence="6" id="KW-0175">Coiled coil</keyword>
<dbReference type="Proteomes" id="UP000619265">
    <property type="component" value="Unassembled WGS sequence"/>
</dbReference>
<keyword evidence="5" id="KW-0206">Cytoskeleton</keyword>
<comment type="similarity">
    <text evidence="2">Belongs to the TPX2 family.</text>
</comment>
<dbReference type="AlphaFoldDB" id="A0A833U0T4"/>
<protein>
    <recommendedName>
        <fullName evidence="8">TPX2 C-terminal domain-containing protein</fullName>
    </recommendedName>
</protein>
<evidence type="ECO:0000313" key="9">
    <source>
        <dbReference type="EMBL" id="KAF5442305.1"/>
    </source>
</evidence>
<feature type="compositionally biased region" description="Basic and acidic residues" evidence="7">
    <location>
        <begin position="291"/>
        <end position="303"/>
    </location>
</feature>
<dbReference type="Gramene" id="Jr16_01650_p1">
    <property type="protein sequence ID" value="cds.Jr16_01650_p1"/>
    <property type="gene ID" value="Jr16_01650"/>
</dbReference>
<evidence type="ECO:0000256" key="6">
    <source>
        <dbReference type="SAM" id="Coils"/>
    </source>
</evidence>
<reference evidence="9" key="1">
    <citation type="submission" date="2015-10" db="EMBL/GenBank/DDBJ databases">
        <authorList>
            <person name="Martinez-Garcia P.J."/>
            <person name="Crepeau M.W."/>
            <person name="Puiu D."/>
            <person name="Gonzalez-Ibeas D."/>
            <person name="Whalen J."/>
            <person name="Stevens K."/>
            <person name="Paul R."/>
            <person name="Butterfield T."/>
            <person name="Britton M."/>
            <person name="Reagan R."/>
            <person name="Chakraborty S."/>
            <person name="Walawage S.L."/>
            <person name="Vasquez-Gross H.A."/>
            <person name="Cardeno C."/>
            <person name="Famula R."/>
            <person name="Pratt K."/>
            <person name="Kuruganti S."/>
            <person name="Aradhya M.K."/>
            <person name="Leslie C.A."/>
            <person name="Dandekar A.M."/>
            <person name="Salzberg S.L."/>
            <person name="Wegrzyn J.L."/>
            <person name="Langley C.H."/>
            <person name="Neale D.B."/>
        </authorList>
    </citation>
    <scope>NUCLEOTIDE SEQUENCE</scope>
    <source>
        <tissue evidence="9">Leaves</tissue>
    </source>
</reference>
<name>A0A833U0T4_JUGRE</name>
<dbReference type="PANTHER" id="PTHR46372">
    <property type="entry name" value="PROTEIN WVD2-LIKE 3"/>
    <property type="match status" value="1"/>
</dbReference>
<dbReference type="GO" id="GO:0008017">
    <property type="term" value="F:microtubule binding"/>
    <property type="evidence" value="ECO:0007669"/>
    <property type="project" value="InterPro"/>
</dbReference>
<feature type="coiled-coil region" evidence="6">
    <location>
        <begin position="210"/>
        <end position="237"/>
    </location>
</feature>
<sequence length="424" mass="46986">MENLKVLFSVPQMESASNSADVLVDGVAEDVNAEEIHQTEAGCDELLLVEAESDINGREIFLSVNKEPEMDVNHNLDDDAVNADESSKAMVNDKSVNGDLLQKGIDPAPKNEPPVKANKTSLERWQHPSLKDSRNQKAKFVRDNKSGEKESMRMKAGESQPSSLKAETRRYQPLHRLSCTVNSTKVDTSSSAAVFSFKSNERAERRKEFYTELQQKMHAKEAEMNQMQVRRQEKTEAEIKQFRRSLNFKATPMPSFYHVAVPPGSDGKKALSSNNKINKARDKSTNPGSRAADRSKSCLKEGSDQASSTNESVNTTERTDALEKTNCPTGEHSGGSASSQTLPTNQSCFLEVGVENKVVRRKEREKERDTSMYKHCVSEIHKVMKGQRAEGKQKVGAQRSSNEMARKEMKSSSGLGNLVVGVAS</sequence>
<dbReference type="InterPro" id="IPR044806">
    <property type="entry name" value="WVD2/WDL1-4"/>
</dbReference>
<feature type="region of interest" description="Disordered" evidence="7">
    <location>
        <begin position="98"/>
        <end position="167"/>
    </location>
</feature>
<feature type="region of interest" description="Disordered" evidence="7">
    <location>
        <begin position="259"/>
        <end position="343"/>
    </location>
</feature>
<gene>
    <name evidence="9" type="ORF">F2P56_034976</name>
</gene>
<dbReference type="Pfam" id="PF06886">
    <property type="entry name" value="TPX2"/>
    <property type="match status" value="1"/>
</dbReference>
<feature type="compositionally biased region" description="Basic and acidic residues" evidence="7">
    <location>
        <begin position="121"/>
        <end position="156"/>
    </location>
</feature>
<feature type="domain" description="TPX2 C-terminal" evidence="8">
    <location>
        <begin position="195"/>
        <end position="266"/>
    </location>
</feature>
<dbReference type="GO" id="GO:0000226">
    <property type="term" value="P:microtubule cytoskeleton organization"/>
    <property type="evidence" value="ECO:0007669"/>
    <property type="project" value="InterPro"/>
</dbReference>
<dbReference type="PANTHER" id="PTHR46372:SF2">
    <property type="entry name" value="PROTEIN WVD2-LIKE 3"/>
    <property type="match status" value="1"/>
</dbReference>
<reference evidence="9" key="2">
    <citation type="submission" date="2020-03" db="EMBL/GenBank/DDBJ databases">
        <title>Walnut 2.0.</title>
        <authorList>
            <person name="Marrano A."/>
            <person name="Britton M."/>
            <person name="Zimin A.V."/>
            <person name="Zaini P.A."/>
            <person name="Workman R."/>
            <person name="Puiu D."/>
            <person name="Bianco L."/>
            <person name="Allen B.J."/>
            <person name="Troggio M."/>
            <person name="Leslie C.A."/>
            <person name="Timp W."/>
            <person name="Dendekar A."/>
            <person name="Salzberg S.L."/>
            <person name="Neale D.B."/>
        </authorList>
    </citation>
    <scope>NUCLEOTIDE SEQUENCE</scope>
    <source>
        <tissue evidence="9">Leaves</tissue>
    </source>
</reference>
<dbReference type="EMBL" id="LIHL02000016">
    <property type="protein sequence ID" value="KAF5442305.1"/>
    <property type="molecule type" value="Genomic_DNA"/>
</dbReference>
<evidence type="ECO:0000256" key="7">
    <source>
        <dbReference type="SAM" id="MobiDB-lite"/>
    </source>
</evidence>
<evidence type="ECO:0000313" key="10">
    <source>
        <dbReference type="Proteomes" id="UP000619265"/>
    </source>
</evidence>
<feature type="region of interest" description="Disordered" evidence="7">
    <location>
        <begin position="385"/>
        <end position="424"/>
    </location>
</feature>